<evidence type="ECO:0000256" key="8">
    <source>
        <dbReference type="PROSITE-ProRule" id="PRU00282"/>
    </source>
</evidence>
<dbReference type="InterPro" id="IPR018108">
    <property type="entry name" value="MCP_transmembrane"/>
</dbReference>
<dbReference type="PRINTS" id="PR00926">
    <property type="entry name" value="MITOCARRIER"/>
</dbReference>
<evidence type="ECO:0000313" key="10">
    <source>
        <dbReference type="EMBL" id="CAD8448520.1"/>
    </source>
</evidence>
<evidence type="ECO:0000256" key="2">
    <source>
        <dbReference type="ARBA" id="ARBA00006375"/>
    </source>
</evidence>
<accession>A0A7S0DA91</accession>
<dbReference type="EMBL" id="HBEN01012801">
    <property type="protein sequence ID" value="CAD8448520.1"/>
    <property type="molecule type" value="Transcribed_RNA"/>
</dbReference>
<dbReference type="PROSITE" id="PS50920">
    <property type="entry name" value="SOLCAR"/>
    <property type="match status" value="3"/>
</dbReference>
<feature type="repeat" description="Solcar" evidence="8">
    <location>
        <begin position="236"/>
        <end position="341"/>
    </location>
</feature>
<keyword evidence="7 8" id="KW-0472">Membrane</keyword>
<dbReference type="InterPro" id="IPR023395">
    <property type="entry name" value="MCP_dom_sf"/>
</dbReference>
<keyword evidence="3 9" id="KW-0813">Transport</keyword>
<dbReference type="SUPFAM" id="SSF103506">
    <property type="entry name" value="Mitochondrial carrier"/>
    <property type="match status" value="1"/>
</dbReference>
<evidence type="ECO:0008006" key="11">
    <source>
        <dbReference type="Google" id="ProtNLM"/>
    </source>
</evidence>
<protein>
    <recommendedName>
        <fullName evidence="11">Mitochondrial carrier family</fullName>
    </recommendedName>
</protein>
<sequence>MTTVSRVGGMETRWWRDATSGAAAGMVSVLALHPLDVIKTRLQVQDGVDRRAAAYRGTVHAFRTVARQEGARGFYAGVVPAVVGSTVSWGVYFTCYNNAKARYRRARDLEHLPSHLHLASAAEAGLVVSLATNPIWVVKTRLQLQKKTSQSEAANAGVRGGTAVRPYRGFVDALAQIARNEGIAGLYKGLGPSVFLVSHGALQFAAYERLRAWRTKPETTFTTKTDDPNGPATVPPSAFECAWLGVASKLFASTVTYPSQVVRARMQQRERSVGVRLDGKQNAGSGSAPNAPLYRGFFSSLRDIIRREGASGLYKGMVPNVLRTLPSSGVTFMVYESVRSFLGEDDEARRR</sequence>
<reference evidence="10" key="1">
    <citation type="submission" date="2021-01" db="EMBL/GenBank/DDBJ databases">
        <authorList>
            <person name="Corre E."/>
            <person name="Pelletier E."/>
            <person name="Niang G."/>
            <person name="Scheremetjew M."/>
            <person name="Finn R."/>
            <person name="Kale V."/>
            <person name="Holt S."/>
            <person name="Cochrane G."/>
            <person name="Meng A."/>
            <person name="Brown T."/>
            <person name="Cohen L."/>
        </authorList>
    </citation>
    <scope>NUCLEOTIDE SEQUENCE</scope>
    <source>
        <strain evidence="10">CCAC1681</strain>
    </source>
</reference>
<feature type="repeat" description="Solcar" evidence="8">
    <location>
        <begin position="12"/>
        <end position="102"/>
    </location>
</feature>
<comment type="subcellular location">
    <subcellularLocation>
        <location evidence="1">Membrane</location>
        <topology evidence="1">Multi-pass membrane protein</topology>
    </subcellularLocation>
</comment>
<dbReference type="GO" id="GO:0016020">
    <property type="term" value="C:membrane"/>
    <property type="evidence" value="ECO:0007669"/>
    <property type="project" value="UniProtKB-SubCell"/>
</dbReference>
<evidence type="ECO:0000256" key="9">
    <source>
        <dbReference type="RuleBase" id="RU000488"/>
    </source>
</evidence>
<evidence type="ECO:0000256" key="5">
    <source>
        <dbReference type="ARBA" id="ARBA00022737"/>
    </source>
</evidence>
<dbReference type="InterPro" id="IPR002067">
    <property type="entry name" value="MCP"/>
</dbReference>
<dbReference type="PANTHER" id="PTHR45683">
    <property type="entry name" value="MITOCHONDRIAL NICOTINAMIDE ADENINE DINUCLEOTIDE TRANSPORTER 1-RELATED-RELATED"/>
    <property type="match status" value="1"/>
</dbReference>
<proteinExistence type="inferred from homology"/>
<evidence type="ECO:0000256" key="7">
    <source>
        <dbReference type="ARBA" id="ARBA00023136"/>
    </source>
</evidence>
<keyword evidence="6" id="KW-1133">Transmembrane helix</keyword>
<feature type="repeat" description="Solcar" evidence="8">
    <location>
        <begin position="112"/>
        <end position="213"/>
    </location>
</feature>
<evidence type="ECO:0000256" key="4">
    <source>
        <dbReference type="ARBA" id="ARBA00022692"/>
    </source>
</evidence>
<evidence type="ECO:0000256" key="1">
    <source>
        <dbReference type="ARBA" id="ARBA00004141"/>
    </source>
</evidence>
<gene>
    <name evidence="10" type="ORF">MSP1401_LOCUS10658</name>
</gene>
<evidence type="ECO:0000256" key="3">
    <source>
        <dbReference type="ARBA" id="ARBA00022448"/>
    </source>
</evidence>
<dbReference type="AlphaFoldDB" id="A0A7S0DA91"/>
<dbReference type="Pfam" id="PF00153">
    <property type="entry name" value="Mito_carr"/>
    <property type="match status" value="3"/>
</dbReference>
<keyword evidence="4 8" id="KW-0812">Transmembrane</keyword>
<keyword evidence="5" id="KW-0677">Repeat</keyword>
<evidence type="ECO:0000256" key="6">
    <source>
        <dbReference type="ARBA" id="ARBA00022989"/>
    </source>
</evidence>
<dbReference type="Gene3D" id="1.50.40.10">
    <property type="entry name" value="Mitochondrial carrier domain"/>
    <property type="match status" value="1"/>
</dbReference>
<organism evidence="10">
    <name type="scientific">Micromonas pusilla</name>
    <name type="common">Picoplanktonic green alga</name>
    <name type="synonym">Chromulina pusilla</name>
    <dbReference type="NCBI Taxonomy" id="38833"/>
    <lineage>
        <taxon>Eukaryota</taxon>
        <taxon>Viridiplantae</taxon>
        <taxon>Chlorophyta</taxon>
        <taxon>Mamiellophyceae</taxon>
        <taxon>Mamiellales</taxon>
        <taxon>Mamiellaceae</taxon>
        <taxon>Micromonas</taxon>
    </lineage>
</organism>
<dbReference type="GO" id="GO:0015215">
    <property type="term" value="F:nucleotide transmembrane transporter activity"/>
    <property type="evidence" value="ECO:0007669"/>
    <property type="project" value="UniProtKB-ARBA"/>
</dbReference>
<name>A0A7S0DA91_MICPS</name>
<dbReference type="InterPro" id="IPR044712">
    <property type="entry name" value="SLC25A32-like"/>
</dbReference>
<comment type="similarity">
    <text evidence="2 9">Belongs to the mitochondrial carrier (TC 2.A.29) family.</text>
</comment>